<feature type="transmembrane region" description="Helical" evidence="5">
    <location>
        <begin position="131"/>
        <end position="152"/>
    </location>
</feature>
<dbReference type="InterPro" id="IPR016035">
    <property type="entry name" value="Acyl_Trfase/lysoPLipase"/>
</dbReference>
<feature type="transmembrane region" description="Helical" evidence="5">
    <location>
        <begin position="173"/>
        <end position="195"/>
    </location>
</feature>
<keyword evidence="3 4" id="KW-0443">Lipid metabolism</keyword>
<evidence type="ECO:0000313" key="7">
    <source>
        <dbReference type="EMBL" id="MBI3539511.1"/>
    </source>
</evidence>
<feature type="short sequence motif" description="GXGXXG" evidence="4">
    <location>
        <begin position="22"/>
        <end position="27"/>
    </location>
</feature>
<dbReference type="Pfam" id="PF01734">
    <property type="entry name" value="Patatin"/>
    <property type="match status" value="1"/>
</dbReference>
<dbReference type="InterPro" id="IPR050301">
    <property type="entry name" value="NTE"/>
</dbReference>
<comment type="caution">
    <text evidence="7">The sequence shown here is derived from an EMBL/GenBank/DDBJ whole genome shotgun (WGS) entry which is preliminary data.</text>
</comment>
<feature type="transmembrane region" description="Helical" evidence="5">
    <location>
        <begin position="86"/>
        <end position="111"/>
    </location>
</feature>
<keyword evidence="5" id="KW-0472">Membrane</keyword>
<feature type="active site" description="Proton acceptor" evidence="4">
    <location>
        <position position="343"/>
    </location>
</feature>
<sequence>MRESRRLRANLPFRRVALVLSGGGALGAYEVGVLRALETLGLRPAILAGVSVGAINAAIWLAHGFRTASLERLWAKLRSSSVGLRWLTLMMRAAGAFVVVLALVQVVLTLAGSRTLSPASLVRRDAGSTDLTAALLDVAAWLVVAFVGQMIVRGSRGAEDWLARLSPPRDPHRLHRGFGIALAVAGALHLVVWAFGMVWPYRFSAILLLMGAVIWFANRPGVAGDRLRRLFLQLLPETSGRGLWGSDARRRLIREGVAGGDPGALVGGETHLIVYACAIETGRMSYFINWPDPTPAFRAGIHAGVGEVETLGDPDAVVEAVVASSAIPAVFEPVRIGAREYVDGGVFASQPLDAVMADGADAMIVVLVSPSGSPPRPRPEPNLLELAGRLLEIAWWRDLQGGLRRLPAEWSAESSGMGPRRACVVEPDETLPGGLYGFSPTQSAELRRRGEADAWRALEAAGWLEAG</sequence>
<dbReference type="PROSITE" id="PS51635">
    <property type="entry name" value="PNPLA"/>
    <property type="match status" value="1"/>
</dbReference>
<keyword evidence="5" id="KW-1133">Transmembrane helix</keyword>
<keyword evidence="2 4" id="KW-0442">Lipid degradation</keyword>
<evidence type="ECO:0000313" key="8">
    <source>
        <dbReference type="Proteomes" id="UP000807850"/>
    </source>
</evidence>
<organism evidence="7 8">
    <name type="scientific">Eiseniibacteriota bacterium</name>
    <dbReference type="NCBI Taxonomy" id="2212470"/>
    <lineage>
        <taxon>Bacteria</taxon>
        <taxon>Candidatus Eiseniibacteriota</taxon>
    </lineage>
</organism>
<protein>
    <submittedName>
        <fullName evidence="7">Patatin-like phospholipase family protein</fullName>
    </submittedName>
</protein>
<dbReference type="PANTHER" id="PTHR14226">
    <property type="entry name" value="NEUROPATHY TARGET ESTERASE/SWISS CHEESE D.MELANOGASTER"/>
    <property type="match status" value="1"/>
</dbReference>
<dbReference type="GO" id="GO:0016787">
    <property type="term" value="F:hydrolase activity"/>
    <property type="evidence" value="ECO:0007669"/>
    <property type="project" value="UniProtKB-UniRule"/>
</dbReference>
<dbReference type="Proteomes" id="UP000807850">
    <property type="component" value="Unassembled WGS sequence"/>
</dbReference>
<evidence type="ECO:0000256" key="3">
    <source>
        <dbReference type="ARBA" id="ARBA00023098"/>
    </source>
</evidence>
<accession>A0A9D6QJU1</accession>
<feature type="domain" description="PNPLA" evidence="6">
    <location>
        <begin position="18"/>
        <end position="356"/>
    </location>
</feature>
<name>A0A9D6QJU1_UNCEI</name>
<proteinExistence type="predicted"/>
<evidence type="ECO:0000256" key="5">
    <source>
        <dbReference type="SAM" id="Phobius"/>
    </source>
</evidence>
<reference evidence="7" key="1">
    <citation type="submission" date="2020-07" db="EMBL/GenBank/DDBJ databases">
        <title>Huge and variable diversity of episymbiotic CPR bacteria and DPANN archaea in groundwater ecosystems.</title>
        <authorList>
            <person name="He C.Y."/>
            <person name="Keren R."/>
            <person name="Whittaker M."/>
            <person name="Farag I.F."/>
            <person name="Doudna J."/>
            <person name="Cate J.H.D."/>
            <person name="Banfield J.F."/>
        </authorList>
    </citation>
    <scope>NUCLEOTIDE SEQUENCE</scope>
    <source>
        <strain evidence="7">NC_groundwater_928_Pr1_S-0.2um_72_17</strain>
    </source>
</reference>
<gene>
    <name evidence="7" type="ORF">HY076_04495</name>
</gene>
<dbReference type="SUPFAM" id="SSF52151">
    <property type="entry name" value="FabD/lysophospholipase-like"/>
    <property type="match status" value="1"/>
</dbReference>
<feature type="transmembrane region" description="Helical" evidence="5">
    <location>
        <begin position="46"/>
        <end position="65"/>
    </location>
</feature>
<keyword evidence="5" id="KW-0812">Transmembrane</keyword>
<dbReference type="GO" id="GO:0016042">
    <property type="term" value="P:lipid catabolic process"/>
    <property type="evidence" value="ECO:0007669"/>
    <property type="project" value="UniProtKB-UniRule"/>
</dbReference>
<evidence type="ECO:0000259" key="6">
    <source>
        <dbReference type="PROSITE" id="PS51635"/>
    </source>
</evidence>
<feature type="active site" description="Nucleophile" evidence="4">
    <location>
        <position position="51"/>
    </location>
</feature>
<evidence type="ECO:0000256" key="2">
    <source>
        <dbReference type="ARBA" id="ARBA00022963"/>
    </source>
</evidence>
<feature type="short sequence motif" description="GXSXG" evidence="4">
    <location>
        <begin position="49"/>
        <end position="53"/>
    </location>
</feature>
<dbReference type="AlphaFoldDB" id="A0A9D6QJU1"/>
<feature type="short sequence motif" description="DGA/G" evidence="4">
    <location>
        <begin position="343"/>
        <end position="345"/>
    </location>
</feature>
<dbReference type="EMBL" id="JACQAY010000139">
    <property type="protein sequence ID" value="MBI3539511.1"/>
    <property type="molecule type" value="Genomic_DNA"/>
</dbReference>
<evidence type="ECO:0000256" key="4">
    <source>
        <dbReference type="PROSITE-ProRule" id="PRU01161"/>
    </source>
</evidence>
<dbReference type="InterPro" id="IPR002641">
    <property type="entry name" value="PNPLA_dom"/>
</dbReference>
<dbReference type="Gene3D" id="3.40.1090.10">
    <property type="entry name" value="Cytosolic phospholipase A2 catalytic domain"/>
    <property type="match status" value="2"/>
</dbReference>
<keyword evidence="1 4" id="KW-0378">Hydrolase</keyword>
<dbReference type="PANTHER" id="PTHR14226:SF57">
    <property type="entry name" value="BLR7027 PROTEIN"/>
    <property type="match status" value="1"/>
</dbReference>
<evidence type="ECO:0000256" key="1">
    <source>
        <dbReference type="ARBA" id="ARBA00022801"/>
    </source>
</evidence>